<dbReference type="Proteomes" id="UP001495147">
    <property type="component" value="Unassembled WGS sequence"/>
</dbReference>
<dbReference type="GO" id="GO:0016787">
    <property type="term" value="F:hydrolase activity"/>
    <property type="evidence" value="ECO:0007669"/>
    <property type="project" value="UniProtKB-KW"/>
</dbReference>
<evidence type="ECO:0000313" key="3">
    <source>
        <dbReference type="EMBL" id="MEO3690957.1"/>
    </source>
</evidence>
<accession>A0ABV0FYE5</accession>
<comment type="caution">
    <text evidence="3">The sequence shown here is derived from an EMBL/GenBank/DDBJ whole genome shotgun (WGS) entry which is preliminary data.</text>
</comment>
<sequence>MPSKPPRAKPRSRPRKSAATSFAGWDEPAAQSAAPDWSDLRAPSGWLLALESRAPLEYLALLAALPWMRQLPQGDGHPVMIFPGLGANDTSTAPLRALLDSLGYHTQPWGQGFNFGPRTGVLERCEHDLRRLRQRFGRKPSLVGWSLGGLYARELAKACPDEVRSVVTLGTPFAGHPRATHAWRFFELVSGQNAHDPALLEQLRQPPPVPTTSIYSRSDGIVAWHCSVNEPGPLSENIEVHASHIGLGFNPMALYALADRLAQAEGHWQPFKPHGARKWFYKTPGRAAD</sequence>
<dbReference type="InterPro" id="IPR000073">
    <property type="entry name" value="AB_hydrolase_1"/>
</dbReference>
<evidence type="ECO:0000313" key="4">
    <source>
        <dbReference type="Proteomes" id="UP001495147"/>
    </source>
</evidence>
<feature type="region of interest" description="Disordered" evidence="1">
    <location>
        <begin position="1"/>
        <end position="36"/>
    </location>
</feature>
<feature type="domain" description="AB hydrolase-1" evidence="2">
    <location>
        <begin position="123"/>
        <end position="183"/>
    </location>
</feature>
<dbReference type="Gene3D" id="3.40.50.1820">
    <property type="entry name" value="alpha/beta hydrolase"/>
    <property type="match status" value="1"/>
</dbReference>
<name>A0ABV0FYE5_9BURK</name>
<reference evidence="3 4" key="1">
    <citation type="submission" date="2024-05" db="EMBL/GenBank/DDBJ databases">
        <title>Roseateles sp. DJS-2-20 16S ribosomal RNA gene Genome sequencing and assembly.</title>
        <authorList>
            <person name="Woo H."/>
        </authorList>
    </citation>
    <scope>NUCLEOTIDE SEQUENCE [LARGE SCALE GENOMIC DNA]</scope>
    <source>
        <strain evidence="3 4">DJS-2-20</strain>
    </source>
</reference>
<organism evidence="3 4">
    <name type="scientific">Roseateles paludis</name>
    <dbReference type="NCBI Taxonomy" id="3145238"/>
    <lineage>
        <taxon>Bacteria</taxon>
        <taxon>Pseudomonadati</taxon>
        <taxon>Pseudomonadota</taxon>
        <taxon>Betaproteobacteria</taxon>
        <taxon>Burkholderiales</taxon>
        <taxon>Sphaerotilaceae</taxon>
        <taxon>Roseateles</taxon>
    </lineage>
</organism>
<dbReference type="SUPFAM" id="SSF53474">
    <property type="entry name" value="alpha/beta-Hydrolases"/>
    <property type="match status" value="1"/>
</dbReference>
<dbReference type="Pfam" id="PF00561">
    <property type="entry name" value="Abhydrolase_1"/>
    <property type="match status" value="1"/>
</dbReference>
<proteinExistence type="predicted"/>
<keyword evidence="3" id="KW-0378">Hydrolase</keyword>
<dbReference type="RefSeq" id="WP_347703771.1">
    <property type="nucleotide sequence ID" value="NZ_JBDPZD010000001.1"/>
</dbReference>
<dbReference type="InterPro" id="IPR029058">
    <property type="entry name" value="AB_hydrolase_fold"/>
</dbReference>
<protein>
    <submittedName>
        <fullName evidence="3">Alpha/beta hydrolase</fullName>
    </submittedName>
</protein>
<evidence type="ECO:0000259" key="2">
    <source>
        <dbReference type="Pfam" id="PF00561"/>
    </source>
</evidence>
<feature type="compositionally biased region" description="Basic residues" evidence="1">
    <location>
        <begin position="1"/>
        <end position="16"/>
    </location>
</feature>
<evidence type="ECO:0000256" key="1">
    <source>
        <dbReference type="SAM" id="MobiDB-lite"/>
    </source>
</evidence>
<dbReference type="EMBL" id="JBDPZD010000001">
    <property type="protein sequence ID" value="MEO3690957.1"/>
    <property type="molecule type" value="Genomic_DNA"/>
</dbReference>
<keyword evidence="4" id="KW-1185">Reference proteome</keyword>
<gene>
    <name evidence="3" type="ORF">ABDJ85_05700</name>
</gene>